<keyword evidence="1" id="KW-0812">Transmembrane</keyword>
<gene>
    <name evidence="2" type="ORF">GCM10011403_02770</name>
</gene>
<dbReference type="InterPro" id="IPR032314">
    <property type="entry name" value="DUF4845"/>
</dbReference>
<keyword evidence="1" id="KW-0472">Membrane</keyword>
<evidence type="ECO:0000313" key="2">
    <source>
        <dbReference type="EMBL" id="GGG49116.1"/>
    </source>
</evidence>
<dbReference type="EMBL" id="BMIY01000001">
    <property type="protein sequence ID" value="GGG49116.1"/>
    <property type="molecule type" value="Genomic_DNA"/>
</dbReference>
<dbReference type="AlphaFoldDB" id="A0A917LPY7"/>
<reference evidence="2" key="1">
    <citation type="journal article" date="2014" name="Int. J. Syst. Evol. Microbiol.">
        <title>Complete genome sequence of Corynebacterium casei LMG S-19264T (=DSM 44701T), isolated from a smear-ripened cheese.</title>
        <authorList>
            <consortium name="US DOE Joint Genome Institute (JGI-PGF)"/>
            <person name="Walter F."/>
            <person name="Albersmeier A."/>
            <person name="Kalinowski J."/>
            <person name="Ruckert C."/>
        </authorList>
    </citation>
    <scope>NUCLEOTIDE SEQUENCE</scope>
    <source>
        <strain evidence="2">CGMCC 1.15425</strain>
    </source>
</reference>
<keyword evidence="3" id="KW-1185">Reference proteome</keyword>
<evidence type="ECO:0000256" key="1">
    <source>
        <dbReference type="SAM" id="Phobius"/>
    </source>
</evidence>
<accession>A0A917LPY7</accession>
<dbReference type="Proteomes" id="UP000627715">
    <property type="component" value="Unassembled WGS sequence"/>
</dbReference>
<comment type="caution">
    <text evidence="2">The sequence shown here is derived from an EMBL/GenBank/DDBJ whole genome shotgun (WGS) entry which is preliminary data.</text>
</comment>
<protein>
    <recommendedName>
        <fullName evidence="4">DUF4845 domain-containing protein</fullName>
    </recommendedName>
</protein>
<dbReference type="RefSeq" id="WP_068812643.1">
    <property type="nucleotide sequence ID" value="NZ_BMIY01000001.1"/>
</dbReference>
<proteinExistence type="predicted"/>
<keyword evidence="1" id="KW-1133">Transmembrane helix</keyword>
<feature type="transmembrane region" description="Helical" evidence="1">
    <location>
        <begin position="14"/>
        <end position="35"/>
    </location>
</feature>
<name>A0A917LPY7_9GAMM</name>
<evidence type="ECO:0008006" key="4">
    <source>
        <dbReference type="Google" id="ProtNLM"/>
    </source>
</evidence>
<sequence>MSVRKPGVDTDPSLISRALPVLLLILVVPAIYIVYRITPAYLDYHYMVTTARQMVHAGEAERMSGSQILNDFSANMRLNHIDTFQAGYLRIERDSGRTMLIFDYSIDVDILMGWHLTIDFQETVP</sequence>
<reference evidence="2" key="2">
    <citation type="submission" date="2020-09" db="EMBL/GenBank/DDBJ databases">
        <authorList>
            <person name="Sun Q."/>
            <person name="Zhou Y."/>
        </authorList>
    </citation>
    <scope>NUCLEOTIDE SEQUENCE</scope>
    <source>
        <strain evidence="2">CGMCC 1.15425</strain>
    </source>
</reference>
<organism evidence="2 3">
    <name type="scientific">Pseudohongiella nitratireducens</name>
    <dbReference type="NCBI Taxonomy" id="1768907"/>
    <lineage>
        <taxon>Bacteria</taxon>
        <taxon>Pseudomonadati</taxon>
        <taxon>Pseudomonadota</taxon>
        <taxon>Gammaproteobacteria</taxon>
        <taxon>Pseudomonadales</taxon>
        <taxon>Pseudohongiellaceae</taxon>
        <taxon>Pseudohongiella</taxon>
    </lineage>
</organism>
<evidence type="ECO:0000313" key="3">
    <source>
        <dbReference type="Proteomes" id="UP000627715"/>
    </source>
</evidence>
<dbReference type="Pfam" id="PF16137">
    <property type="entry name" value="DUF4845"/>
    <property type="match status" value="1"/>
</dbReference>